<evidence type="ECO:0008006" key="3">
    <source>
        <dbReference type="Google" id="ProtNLM"/>
    </source>
</evidence>
<dbReference type="Pfam" id="PF13692">
    <property type="entry name" value="Glyco_trans_1_4"/>
    <property type="match status" value="1"/>
</dbReference>
<evidence type="ECO:0000313" key="1">
    <source>
        <dbReference type="EMBL" id="KKW47242.1"/>
    </source>
</evidence>
<dbReference type="PANTHER" id="PTHR12526:SF637">
    <property type="entry name" value="GLYCOSYLTRANSFERASE EPSF-RELATED"/>
    <property type="match status" value="1"/>
</dbReference>
<protein>
    <recommendedName>
        <fullName evidence="3">Glycosyltransferase</fullName>
    </recommendedName>
</protein>
<dbReference type="AlphaFoldDB" id="A0A0G2B040"/>
<sequence length="340" mass="37986">MRLLITTQAVDRNDQALGFFHGWLEEFAKHFERIEVICLEEGEHNLPKSVSVHSLGKERGASRVEYIFHFYHYIFSLWGKHDAVFVHMNQEYALLGGTLWRLGGKRLVLWRNHKKGSAWTRIAALLAHKVCHTSPEAYVARYANAVRMPIGVDTALFKPRAAPGQDAILFLGRLDAVKKPDIFLEAIEQLRKSGISTPVHVYGDPTPGREGFAEEIKKRFAHLENVSFHSSVPHERTAELYTTYSIYANITPSGSFDKTIGEAMSSGCIVVAGNDALRGVIPGALLVDPQSAGSVAEGIRAALAMRESEREKLRERSRAYVEREHSLSLLVEKLVGILSK</sequence>
<accession>A0A0G2B040</accession>
<proteinExistence type="predicted"/>
<gene>
    <name evidence="1" type="ORF">UY98_C0017G0014</name>
</gene>
<dbReference type="PANTHER" id="PTHR12526">
    <property type="entry name" value="GLYCOSYLTRANSFERASE"/>
    <property type="match status" value="1"/>
</dbReference>
<dbReference type="Proteomes" id="UP000034789">
    <property type="component" value="Unassembled WGS sequence"/>
</dbReference>
<dbReference type="CDD" id="cd03801">
    <property type="entry name" value="GT4_PimA-like"/>
    <property type="match status" value="1"/>
</dbReference>
<organism evidence="1 2">
    <name type="scientific">Candidatus Kaiserbacteria bacterium GW2011_GWA2_58_9</name>
    <dbReference type="NCBI Taxonomy" id="1618672"/>
    <lineage>
        <taxon>Bacteria</taxon>
        <taxon>Candidatus Kaiseribacteriota</taxon>
    </lineage>
</organism>
<reference evidence="1 2" key="1">
    <citation type="journal article" date="2015" name="Nature">
        <title>rRNA introns, odd ribosomes, and small enigmatic genomes across a large radiation of phyla.</title>
        <authorList>
            <person name="Brown C.T."/>
            <person name="Hug L.A."/>
            <person name="Thomas B.C."/>
            <person name="Sharon I."/>
            <person name="Castelle C.J."/>
            <person name="Singh A."/>
            <person name="Wilkins M.J."/>
            <person name="Williams K.H."/>
            <person name="Banfield J.F."/>
        </authorList>
    </citation>
    <scope>NUCLEOTIDE SEQUENCE [LARGE SCALE GENOMIC DNA]</scope>
</reference>
<name>A0A0G2B040_9BACT</name>
<dbReference type="Gene3D" id="3.40.50.2000">
    <property type="entry name" value="Glycogen Phosphorylase B"/>
    <property type="match status" value="2"/>
</dbReference>
<evidence type="ECO:0000313" key="2">
    <source>
        <dbReference type="Proteomes" id="UP000034789"/>
    </source>
</evidence>
<dbReference type="EMBL" id="LCSD01000017">
    <property type="protein sequence ID" value="KKW47242.1"/>
    <property type="molecule type" value="Genomic_DNA"/>
</dbReference>
<dbReference type="SUPFAM" id="SSF53756">
    <property type="entry name" value="UDP-Glycosyltransferase/glycogen phosphorylase"/>
    <property type="match status" value="1"/>
</dbReference>
<comment type="caution">
    <text evidence="1">The sequence shown here is derived from an EMBL/GenBank/DDBJ whole genome shotgun (WGS) entry which is preliminary data.</text>
</comment>